<comment type="caution">
    <text evidence="1">The sequence shown here is derived from an EMBL/GenBank/DDBJ whole genome shotgun (WGS) entry which is preliminary data.</text>
</comment>
<gene>
    <name evidence="1" type="ORF">Bpfe_023324</name>
</gene>
<proteinExistence type="predicted"/>
<evidence type="ECO:0000313" key="2">
    <source>
        <dbReference type="Proteomes" id="UP001233172"/>
    </source>
</evidence>
<accession>A0AAD8F1I1</accession>
<keyword evidence="2" id="KW-1185">Reference proteome</keyword>
<dbReference type="Proteomes" id="UP001233172">
    <property type="component" value="Unassembled WGS sequence"/>
</dbReference>
<name>A0AAD8F1I1_BIOPF</name>
<dbReference type="EMBL" id="JASAOG010000154">
    <property type="protein sequence ID" value="KAK0047193.1"/>
    <property type="molecule type" value="Genomic_DNA"/>
</dbReference>
<organism evidence="1 2">
    <name type="scientific">Biomphalaria pfeifferi</name>
    <name type="common">Bloodfluke planorb</name>
    <name type="synonym">Freshwater snail</name>
    <dbReference type="NCBI Taxonomy" id="112525"/>
    <lineage>
        <taxon>Eukaryota</taxon>
        <taxon>Metazoa</taxon>
        <taxon>Spiralia</taxon>
        <taxon>Lophotrochozoa</taxon>
        <taxon>Mollusca</taxon>
        <taxon>Gastropoda</taxon>
        <taxon>Heterobranchia</taxon>
        <taxon>Euthyneura</taxon>
        <taxon>Panpulmonata</taxon>
        <taxon>Hygrophila</taxon>
        <taxon>Lymnaeoidea</taxon>
        <taxon>Planorbidae</taxon>
        <taxon>Biomphalaria</taxon>
    </lineage>
</organism>
<evidence type="ECO:0000313" key="1">
    <source>
        <dbReference type="EMBL" id="KAK0047193.1"/>
    </source>
</evidence>
<reference evidence="1" key="1">
    <citation type="journal article" date="2023" name="PLoS Negl. Trop. Dis.">
        <title>A genome sequence for Biomphalaria pfeifferi, the major vector snail for the human-infecting parasite Schistosoma mansoni.</title>
        <authorList>
            <person name="Bu L."/>
            <person name="Lu L."/>
            <person name="Laidemitt M.R."/>
            <person name="Zhang S.M."/>
            <person name="Mutuku M."/>
            <person name="Mkoji G."/>
            <person name="Steinauer M."/>
            <person name="Loker E.S."/>
        </authorList>
    </citation>
    <scope>NUCLEOTIDE SEQUENCE</scope>
    <source>
        <strain evidence="1">KasaAsao</strain>
    </source>
</reference>
<protein>
    <submittedName>
        <fullName evidence="1">Protein FAM71B</fullName>
    </submittedName>
</protein>
<dbReference type="AlphaFoldDB" id="A0AAD8F1I1"/>
<sequence>MLVTDRTIRVSLACACSGLDLPRSSLSRQGFVEKGEILSKKFPKMVVATVTVVAGVAAIVATGGTAAPIVAAAAEGVVLGATGAATATASGVAVATAAATSAGAVTGAVAVGAAGTAAATATGVVTGAATSAAIAGGTALGVSASGTGAAGLVTAGVAAGPVGWLVLGTEKHIIHKMYTFDCWKPVVHEMSTEPSKGKLLRDVVGDPRVKQTIVKSNEDGQLPEIILQNIWDELFRIDFVMLSSQQLAAHAVRM</sequence>
<reference evidence="1" key="2">
    <citation type="submission" date="2023-04" db="EMBL/GenBank/DDBJ databases">
        <authorList>
            <person name="Bu L."/>
            <person name="Lu L."/>
            <person name="Laidemitt M.R."/>
            <person name="Zhang S.M."/>
            <person name="Mutuku M."/>
            <person name="Mkoji G."/>
            <person name="Steinauer M."/>
            <person name="Loker E.S."/>
        </authorList>
    </citation>
    <scope>NUCLEOTIDE SEQUENCE</scope>
    <source>
        <strain evidence="1">KasaAsao</strain>
        <tissue evidence="1">Whole Snail</tissue>
    </source>
</reference>